<reference evidence="3 4" key="1">
    <citation type="submission" date="2011-11" db="EMBL/GenBank/DDBJ databases">
        <title>The Genome Sequence of Dialister succinatiphilus YIT 11850.</title>
        <authorList>
            <consortium name="The Broad Institute Genome Sequencing Platform"/>
            <person name="Earl A."/>
            <person name="Ward D."/>
            <person name="Feldgarden M."/>
            <person name="Gevers D."/>
            <person name="Morotomi M."/>
            <person name="Young S.K."/>
            <person name="Zeng Q."/>
            <person name="Gargeya S."/>
            <person name="Fitzgerald M."/>
            <person name="Haas B."/>
            <person name="Abouelleil A."/>
            <person name="Alvarado L."/>
            <person name="Arachchi H.M."/>
            <person name="Berlin A."/>
            <person name="Brown A."/>
            <person name="Chapman S.B."/>
            <person name="Dunbar C."/>
            <person name="Gearin G."/>
            <person name="Goldberg J."/>
            <person name="Griggs A."/>
            <person name="Gujja S."/>
            <person name="Heiman D."/>
            <person name="Howarth C."/>
            <person name="Lui A."/>
            <person name="MacDonald P.J.P."/>
            <person name="Montmayeur A."/>
            <person name="Murphy C."/>
            <person name="Neiman D."/>
            <person name="Pearson M."/>
            <person name="Priest M."/>
            <person name="Roberts A."/>
            <person name="Saif S."/>
            <person name="Shea T."/>
            <person name="Sisk P."/>
            <person name="Stolte C."/>
            <person name="Sykes S."/>
            <person name="Wortman J."/>
            <person name="Nusbaum C."/>
            <person name="Birren B."/>
        </authorList>
    </citation>
    <scope>NUCLEOTIDE SEQUENCE [LARGE SCALE GENOMIC DNA]</scope>
    <source>
        <strain evidence="3 4">YIT 11850</strain>
    </source>
</reference>
<dbReference type="RefSeq" id="WP_008859999.1">
    <property type="nucleotide sequence ID" value="NZ_JH591188.1"/>
</dbReference>
<comment type="caution">
    <text evidence="3">The sequence shown here is derived from an EMBL/GenBank/DDBJ whole genome shotgun (WGS) entry which is preliminary data.</text>
</comment>
<dbReference type="Pfam" id="PF02525">
    <property type="entry name" value="Flavodoxin_2"/>
    <property type="match status" value="1"/>
</dbReference>
<dbReference type="AlphaFoldDB" id="H1D1L7"/>
<proteinExistence type="predicted"/>
<evidence type="ECO:0000256" key="1">
    <source>
        <dbReference type="ARBA" id="ARBA00023002"/>
    </source>
</evidence>
<dbReference type="GO" id="GO:0010181">
    <property type="term" value="F:FMN binding"/>
    <property type="evidence" value="ECO:0007669"/>
    <property type="project" value="TreeGrafter"/>
</dbReference>
<dbReference type="InterPro" id="IPR046980">
    <property type="entry name" value="KefG/KefF"/>
</dbReference>
<dbReference type="InterPro" id="IPR029039">
    <property type="entry name" value="Flavoprotein-like_sf"/>
</dbReference>
<name>H1D1L7_9FIRM</name>
<evidence type="ECO:0000259" key="2">
    <source>
        <dbReference type="Pfam" id="PF02525"/>
    </source>
</evidence>
<evidence type="ECO:0000313" key="3">
    <source>
        <dbReference type="EMBL" id="EHO62545.1"/>
    </source>
</evidence>
<dbReference type="PANTHER" id="PTHR47307:SF1">
    <property type="entry name" value="GLUTATHIONE-REGULATED POTASSIUM-EFFLUX SYSTEM ANCILLARY PROTEIN KEFG"/>
    <property type="match status" value="1"/>
</dbReference>
<dbReference type="GO" id="GO:0003955">
    <property type="term" value="F:NAD(P)H dehydrogenase (quinone) activity"/>
    <property type="evidence" value="ECO:0007669"/>
    <property type="project" value="TreeGrafter"/>
</dbReference>
<accession>H1D1L7</accession>
<dbReference type="HOGENOM" id="CLU_058643_0_2_9"/>
<dbReference type="OrthoDB" id="9805976at2"/>
<dbReference type="InterPro" id="IPR003680">
    <property type="entry name" value="Flavodoxin_fold"/>
</dbReference>
<dbReference type="EMBL" id="ADLT01000050">
    <property type="protein sequence ID" value="EHO62545.1"/>
    <property type="molecule type" value="Genomic_DNA"/>
</dbReference>
<organism evidence="3 4">
    <name type="scientific">Dialister succinatiphilus YIT 11850</name>
    <dbReference type="NCBI Taxonomy" id="742743"/>
    <lineage>
        <taxon>Bacteria</taxon>
        <taxon>Bacillati</taxon>
        <taxon>Bacillota</taxon>
        <taxon>Negativicutes</taxon>
        <taxon>Veillonellales</taxon>
        <taxon>Veillonellaceae</taxon>
        <taxon>Dialister</taxon>
    </lineage>
</organism>
<gene>
    <name evidence="3" type="ORF">HMPREF9453_01505</name>
</gene>
<keyword evidence="1" id="KW-0560">Oxidoreductase</keyword>
<dbReference type="PATRIC" id="fig|742743.3.peg.1542"/>
<dbReference type="STRING" id="742743.HMPREF9453_01505"/>
<feature type="domain" description="Flavodoxin-like fold" evidence="2">
    <location>
        <begin position="2"/>
        <end position="154"/>
    </location>
</feature>
<dbReference type="GO" id="GO:0009055">
    <property type="term" value="F:electron transfer activity"/>
    <property type="evidence" value="ECO:0007669"/>
    <property type="project" value="TreeGrafter"/>
</dbReference>
<evidence type="ECO:0000313" key="4">
    <source>
        <dbReference type="Proteomes" id="UP000003277"/>
    </source>
</evidence>
<dbReference type="SUPFAM" id="SSF52218">
    <property type="entry name" value="Flavoproteins"/>
    <property type="match status" value="1"/>
</dbReference>
<dbReference type="Proteomes" id="UP000003277">
    <property type="component" value="Unassembled WGS sequence"/>
</dbReference>
<keyword evidence="4" id="KW-1185">Reference proteome</keyword>
<dbReference type="eggNOG" id="COG2249">
    <property type="taxonomic scope" value="Bacteria"/>
</dbReference>
<dbReference type="PANTHER" id="PTHR47307">
    <property type="entry name" value="GLUTATHIONE-REGULATED POTASSIUM-EFFLUX SYSTEM ANCILLARY PROTEIN KEFG"/>
    <property type="match status" value="1"/>
</dbReference>
<protein>
    <recommendedName>
        <fullName evidence="2">Flavodoxin-like fold domain-containing protein</fullName>
    </recommendedName>
</protein>
<sequence>MSKILVVSGHPRLNQSLANKTILEALKEKGADFTLLRLDEEGFAPQVEKDQALLKDADIIVFQFPIFWYSYPSLMKHWVEEVFAHGFAYGTGGTALKGKKFQISFTTGSPASAYRTGGPNGHPMEDFLYNFQQIAALCGMEYEEPIYTNGCAFIPGVSPESVKERVIRDCRAHGEKLAQRLEELAK</sequence>
<dbReference type="Gene3D" id="3.40.50.360">
    <property type="match status" value="1"/>
</dbReference>